<organism evidence="1 2">
    <name type="scientific">Flagellimonas olearia</name>
    <dbReference type="NCBI Taxonomy" id="552546"/>
    <lineage>
        <taxon>Bacteria</taxon>
        <taxon>Pseudomonadati</taxon>
        <taxon>Bacteroidota</taxon>
        <taxon>Flavobacteriia</taxon>
        <taxon>Flavobacteriales</taxon>
        <taxon>Flavobacteriaceae</taxon>
        <taxon>Flagellimonas</taxon>
    </lineage>
</organism>
<keyword evidence="2" id="KW-1185">Reference proteome</keyword>
<protein>
    <submittedName>
        <fullName evidence="1">Uncharacterized protein</fullName>
    </submittedName>
</protein>
<accession>A0A444VIE7</accession>
<sequence length="134" mass="15222">MLIVMLNACTDEPDLIQFSVSIKNSTDKTFEIRCFSQGKLQVQKSLSQGEAKNICTYTSEFFIGLAGCQKDSVVVEFNNSKGYIDIRLGNNLNEYRFLDNKSIFIQGNGFQNVGNEYEFSITQQDFENAFELPK</sequence>
<dbReference type="AlphaFoldDB" id="A0A444VIE7"/>
<evidence type="ECO:0000313" key="2">
    <source>
        <dbReference type="Proteomes" id="UP000290261"/>
    </source>
</evidence>
<comment type="caution">
    <text evidence="1">The sequence shown here is derived from an EMBL/GenBank/DDBJ whole genome shotgun (WGS) entry which is preliminary data.</text>
</comment>
<reference evidence="1 2" key="1">
    <citation type="submission" date="2014-04" db="EMBL/GenBank/DDBJ databases">
        <title>Whole genome of Muricauda olearia.</title>
        <authorList>
            <person name="Zhang X.-H."/>
            <person name="Tang K."/>
        </authorList>
    </citation>
    <scope>NUCLEOTIDE SEQUENCE [LARGE SCALE GENOMIC DNA]</scope>
    <source>
        <strain evidence="1 2">Th120</strain>
    </source>
</reference>
<evidence type="ECO:0000313" key="1">
    <source>
        <dbReference type="EMBL" id="RYC50514.1"/>
    </source>
</evidence>
<name>A0A444VIE7_9FLAO</name>
<gene>
    <name evidence="1" type="ORF">DN53_17935</name>
</gene>
<dbReference type="EMBL" id="JJMP01000009">
    <property type="protein sequence ID" value="RYC50514.1"/>
    <property type="molecule type" value="Genomic_DNA"/>
</dbReference>
<proteinExistence type="predicted"/>
<dbReference type="Proteomes" id="UP000290261">
    <property type="component" value="Unassembled WGS sequence"/>
</dbReference>